<evidence type="ECO:0000256" key="3">
    <source>
        <dbReference type="ARBA" id="ARBA00023163"/>
    </source>
</evidence>
<dbReference type="Gene3D" id="1.10.10.10">
    <property type="entry name" value="Winged helix-like DNA-binding domain superfamily/Winged helix DNA-binding domain"/>
    <property type="match status" value="1"/>
</dbReference>
<dbReference type="RefSeq" id="WP_377044591.1">
    <property type="nucleotide sequence ID" value="NZ_JBHLUN010000007.1"/>
</dbReference>
<dbReference type="InterPro" id="IPR036390">
    <property type="entry name" value="WH_DNA-bd_sf"/>
</dbReference>
<protein>
    <submittedName>
        <fullName evidence="5">MarR family winged helix-turn-helix transcriptional regulator</fullName>
    </submittedName>
</protein>
<dbReference type="PROSITE" id="PS01117">
    <property type="entry name" value="HTH_MARR_1"/>
    <property type="match status" value="1"/>
</dbReference>
<dbReference type="EMBL" id="JBHLUN010000007">
    <property type="protein sequence ID" value="MFC0408844.1"/>
    <property type="molecule type" value="Genomic_DNA"/>
</dbReference>
<gene>
    <name evidence="5" type="ORF">ACFFGY_11320</name>
</gene>
<dbReference type="InterPro" id="IPR036388">
    <property type="entry name" value="WH-like_DNA-bd_sf"/>
</dbReference>
<organism evidence="5 6">
    <name type="scientific">Roseomonas elaeocarpi</name>
    <dbReference type="NCBI Taxonomy" id="907779"/>
    <lineage>
        <taxon>Bacteria</taxon>
        <taxon>Pseudomonadati</taxon>
        <taxon>Pseudomonadota</taxon>
        <taxon>Alphaproteobacteria</taxon>
        <taxon>Acetobacterales</taxon>
        <taxon>Roseomonadaceae</taxon>
        <taxon>Roseomonas</taxon>
    </lineage>
</organism>
<dbReference type="Pfam" id="PF12802">
    <property type="entry name" value="MarR_2"/>
    <property type="match status" value="1"/>
</dbReference>
<dbReference type="PANTHER" id="PTHR33164:SF64">
    <property type="entry name" value="TRANSCRIPTIONAL REGULATOR SLYA"/>
    <property type="match status" value="1"/>
</dbReference>
<reference evidence="5 6" key="1">
    <citation type="submission" date="2024-09" db="EMBL/GenBank/DDBJ databases">
        <authorList>
            <person name="Sun Q."/>
            <person name="Mori K."/>
        </authorList>
    </citation>
    <scope>NUCLEOTIDE SEQUENCE [LARGE SCALE GENOMIC DNA]</scope>
    <source>
        <strain evidence="5 6">TBRC 5777</strain>
    </source>
</reference>
<dbReference type="InterPro" id="IPR000835">
    <property type="entry name" value="HTH_MarR-typ"/>
</dbReference>
<sequence>MSAAPATDFGRILFRISQLWRREVDGGMRRVGLNDATWRPLLYLGRLGEGVRQTDLAAALHIEGPSLVRLLDTLERAGLVERHPDAEDRRSKNLRMTPEGEQVYGRVEEAYGAVTERILTRVPPDQLALCVEVLGRVEQALLDGPAPADSQEELA</sequence>
<evidence type="ECO:0000256" key="2">
    <source>
        <dbReference type="ARBA" id="ARBA00023125"/>
    </source>
</evidence>
<keyword evidence="6" id="KW-1185">Reference proteome</keyword>
<dbReference type="PANTHER" id="PTHR33164">
    <property type="entry name" value="TRANSCRIPTIONAL REGULATOR, MARR FAMILY"/>
    <property type="match status" value="1"/>
</dbReference>
<evidence type="ECO:0000313" key="6">
    <source>
        <dbReference type="Proteomes" id="UP001589865"/>
    </source>
</evidence>
<dbReference type="SUPFAM" id="SSF46785">
    <property type="entry name" value="Winged helix' DNA-binding domain"/>
    <property type="match status" value="1"/>
</dbReference>
<accession>A0ABV6JSZ2</accession>
<dbReference type="PROSITE" id="PS50995">
    <property type="entry name" value="HTH_MARR_2"/>
    <property type="match status" value="1"/>
</dbReference>
<comment type="caution">
    <text evidence="5">The sequence shown here is derived from an EMBL/GenBank/DDBJ whole genome shotgun (WGS) entry which is preliminary data.</text>
</comment>
<proteinExistence type="predicted"/>
<dbReference type="PRINTS" id="PR00598">
    <property type="entry name" value="HTHMARR"/>
</dbReference>
<feature type="domain" description="HTH marR-type" evidence="4">
    <location>
        <begin position="6"/>
        <end position="139"/>
    </location>
</feature>
<keyword evidence="3" id="KW-0804">Transcription</keyword>
<name>A0ABV6JSZ2_9PROT</name>
<dbReference type="InterPro" id="IPR023187">
    <property type="entry name" value="Tscrpt_reg_MarR-type_CS"/>
</dbReference>
<dbReference type="SMART" id="SM00347">
    <property type="entry name" value="HTH_MARR"/>
    <property type="match status" value="1"/>
</dbReference>
<keyword evidence="2" id="KW-0238">DNA-binding</keyword>
<evidence type="ECO:0000259" key="4">
    <source>
        <dbReference type="PROSITE" id="PS50995"/>
    </source>
</evidence>
<evidence type="ECO:0000256" key="1">
    <source>
        <dbReference type="ARBA" id="ARBA00023015"/>
    </source>
</evidence>
<dbReference type="Proteomes" id="UP001589865">
    <property type="component" value="Unassembled WGS sequence"/>
</dbReference>
<evidence type="ECO:0000313" key="5">
    <source>
        <dbReference type="EMBL" id="MFC0408844.1"/>
    </source>
</evidence>
<keyword evidence="1" id="KW-0805">Transcription regulation</keyword>
<dbReference type="InterPro" id="IPR039422">
    <property type="entry name" value="MarR/SlyA-like"/>
</dbReference>